<dbReference type="EMBL" id="PEKC01000115">
    <property type="protein sequence ID" value="PII34284.1"/>
    <property type="molecule type" value="Genomic_DNA"/>
</dbReference>
<evidence type="ECO:0000313" key="3">
    <source>
        <dbReference type="EMBL" id="PII34284.1"/>
    </source>
</evidence>
<protein>
    <recommendedName>
        <fullName evidence="2">SPW repeat-containing integral membrane domain-containing protein</fullName>
    </recommendedName>
</protein>
<sequence length="121" mass="13429">MKYMKHWQDPINVLLGAWLAVSPWVLGFQDQMAPTANGVVIGLALIAAALGAIFMPRAWEEWTEGLLGLWMVISPWVLGFAGQMDAMRNAVVSGVVVMVLALWVLMTDKDYMSWRSSHSAH</sequence>
<name>A0A2G7T2X1_9FLAO</name>
<organism evidence="3">
    <name type="scientific">Chryseobacterium sp. B5</name>
    <dbReference type="NCBI Taxonomy" id="2050562"/>
    <lineage>
        <taxon>Bacteria</taxon>
        <taxon>Pseudomonadati</taxon>
        <taxon>Bacteroidota</taxon>
        <taxon>Flavobacteriia</taxon>
        <taxon>Flavobacteriales</taxon>
        <taxon>Weeksellaceae</taxon>
        <taxon>Chryseobacterium group</taxon>
        <taxon>Chryseobacterium</taxon>
    </lineage>
</organism>
<evidence type="ECO:0000259" key="2">
    <source>
        <dbReference type="Pfam" id="PF03779"/>
    </source>
</evidence>
<keyword evidence="1" id="KW-1133">Transmembrane helix</keyword>
<keyword evidence="1" id="KW-0472">Membrane</keyword>
<feature type="transmembrane region" description="Helical" evidence="1">
    <location>
        <begin position="66"/>
        <end position="84"/>
    </location>
</feature>
<keyword evidence="1" id="KW-0812">Transmembrane</keyword>
<feature type="transmembrane region" description="Helical" evidence="1">
    <location>
        <begin position="90"/>
        <end position="106"/>
    </location>
</feature>
<accession>A0A2G7T2X1</accession>
<dbReference type="InterPro" id="IPR005530">
    <property type="entry name" value="SPW"/>
</dbReference>
<feature type="domain" description="SPW repeat-containing integral membrane" evidence="2">
    <location>
        <begin position="7"/>
        <end position="102"/>
    </location>
</feature>
<feature type="transmembrane region" description="Helical" evidence="1">
    <location>
        <begin position="37"/>
        <end position="54"/>
    </location>
</feature>
<dbReference type="Pfam" id="PF03779">
    <property type="entry name" value="SPW"/>
    <property type="match status" value="1"/>
</dbReference>
<dbReference type="AlphaFoldDB" id="A0A2G7T2X1"/>
<reference evidence="3" key="1">
    <citation type="submission" date="2017-10" db="EMBL/GenBank/DDBJ databases">
        <title>Chryseobacterium sp. B5 is a hydrocarbonoclastic and plant growth promoting bacterium.</title>
        <authorList>
            <person name="Thijs S."/>
            <person name="Gkorezis P."/>
            <person name="Van Hamme J."/>
        </authorList>
    </citation>
    <scope>NUCLEOTIDE SEQUENCE</scope>
    <source>
        <strain evidence="3">B5</strain>
    </source>
</reference>
<comment type="caution">
    <text evidence="3">The sequence shown here is derived from an EMBL/GenBank/DDBJ whole genome shotgun (WGS) entry which is preliminary data.</text>
</comment>
<gene>
    <name evidence="3" type="ORF">CTI11_22010</name>
</gene>
<evidence type="ECO:0000256" key="1">
    <source>
        <dbReference type="SAM" id="Phobius"/>
    </source>
</evidence>
<proteinExistence type="predicted"/>